<proteinExistence type="predicted"/>
<organism evidence="4 5">
    <name type="scientific">Jaminaea rosea</name>
    <dbReference type="NCBI Taxonomy" id="1569628"/>
    <lineage>
        <taxon>Eukaryota</taxon>
        <taxon>Fungi</taxon>
        <taxon>Dikarya</taxon>
        <taxon>Basidiomycota</taxon>
        <taxon>Ustilaginomycotina</taxon>
        <taxon>Exobasidiomycetes</taxon>
        <taxon>Microstromatales</taxon>
        <taxon>Microstromatales incertae sedis</taxon>
        <taxon>Jaminaea</taxon>
    </lineage>
</organism>
<evidence type="ECO:0000313" key="4">
    <source>
        <dbReference type="EMBL" id="PWN26134.1"/>
    </source>
</evidence>
<evidence type="ECO:0000256" key="2">
    <source>
        <dbReference type="PROSITE-ProRule" id="PRU00176"/>
    </source>
</evidence>
<reference evidence="4 5" key="1">
    <citation type="journal article" date="2018" name="Mol. Biol. Evol.">
        <title>Broad Genomic Sampling Reveals a Smut Pathogenic Ancestry of the Fungal Clade Ustilaginomycotina.</title>
        <authorList>
            <person name="Kijpornyongpan T."/>
            <person name="Mondo S.J."/>
            <person name="Barry K."/>
            <person name="Sandor L."/>
            <person name="Lee J."/>
            <person name="Lipzen A."/>
            <person name="Pangilinan J."/>
            <person name="LaButti K."/>
            <person name="Hainaut M."/>
            <person name="Henrissat B."/>
            <person name="Grigoriev I.V."/>
            <person name="Spatafora J.W."/>
            <person name="Aime M.C."/>
        </authorList>
    </citation>
    <scope>NUCLEOTIDE SEQUENCE [LARGE SCALE GENOMIC DNA]</scope>
    <source>
        <strain evidence="4 5">MCA 5214</strain>
    </source>
</reference>
<name>A0A316UMF2_9BASI</name>
<dbReference type="InterPro" id="IPR052462">
    <property type="entry name" value="SLIRP/GR-RBP-like"/>
</dbReference>
<feature type="domain" description="RRM" evidence="3">
    <location>
        <begin position="4"/>
        <end position="79"/>
    </location>
</feature>
<evidence type="ECO:0000313" key="5">
    <source>
        <dbReference type="Proteomes" id="UP000245884"/>
    </source>
</evidence>
<dbReference type="InterPro" id="IPR035979">
    <property type="entry name" value="RBD_domain_sf"/>
</dbReference>
<dbReference type="OrthoDB" id="6159137at2759"/>
<dbReference type="GO" id="GO:0003723">
    <property type="term" value="F:RNA binding"/>
    <property type="evidence" value="ECO:0007669"/>
    <property type="project" value="UniProtKB-UniRule"/>
</dbReference>
<feature type="non-terminal residue" evidence="4">
    <location>
        <position position="79"/>
    </location>
</feature>
<evidence type="ECO:0000259" key="3">
    <source>
        <dbReference type="PROSITE" id="PS50102"/>
    </source>
</evidence>
<dbReference type="SUPFAM" id="SSF54928">
    <property type="entry name" value="RNA-binding domain, RBD"/>
    <property type="match status" value="1"/>
</dbReference>
<keyword evidence="1 2" id="KW-0694">RNA-binding</keyword>
<dbReference type="AlphaFoldDB" id="A0A316UMF2"/>
<feature type="non-terminal residue" evidence="4">
    <location>
        <position position="1"/>
    </location>
</feature>
<dbReference type="SMART" id="SM00360">
    <property type="entry name" value="RRM"/>
    <property type="match status" value="1"/>
</dbReference>
<dbReference type="Gene3D" id="3.30.70.330">
    <property type="match status" value="1"/>
</dbReference>
<dbReference type="PANTHER" id="PTHR48027">
    <property type="entry name" value="HETEROGENEOUS NUCLEAR RIBONUCLEOPROTEIN 87F-RELATED"/>
    <property type="match status" value="1"/>
</dbReference>
<dbReference type="GeneID" id="37025802"/>
<dbReference type="EMBL" id="KZ819672">
    <property type="protein sequence ID" value="PWN26134.1"/>
    <property type="molecule type" value="Genomic_DNA"/>
</dbReference>
<dbReference type="PROSITE" id="PS50102">
    <property type="entry name" value="RRM"/>
    <property type="match status" value="1"/>
</dbReference>
<accession>A0A316UMF2</accession>
<dbReference type="CDD" id="cd00590">
    <property type="entry name" value="RRM_SF"/>
    <property type="match status" value="1"/>
</dbReference>
<dbReference type="InterPro" id="IPR000504">
    <property type="entry name" value="RRM_dom"/>
</dbReference>
<keyword evidence="5" id="KW-1185">Reference proteome</keyword>
<sequence>NPGNNLHVSGLAARVTDQDLDDAFKKFGVITKAQVMYDPHSREPRGFGFVTFETSDEAEAAISAMDGMELMGRNLKVQR</sequence>
<gene>
    <name evidence="4" type="ORF">BDZ90DRAFT_207266</name>
</gene>
<dbReference type="Proteomes" id="UP000245884">
    <property type="component" value="Unassembled WGS sequence"/>
</dbReference>
<protein>
    <recommendedName>
        <fullName evidence="3">RRM domain-containing protein</fullName>
    </recommendedName>
</protein>
<evidence type="ECO:0000256" key="1">
    <source>
        <dbReference type="ARBA" id="ARBA00022884"/>
    </source>
</evidence>
<dbReference type="InterPro" id="IPR012677">
    <property type="entry name" value="Nucleotide-bd_a/b_plait_sf"/>
</dbReference>
<dbReference type="Pfam" id="PF00076">
    <property type="entry name" value="RRM_1"/>
    <property type="match status" value="1"/>
</dbReference>
<dbReference type="RefSeq" id="XP_025360746.1">
    <property type="nucleotide sequence ID" value="XM_025503979.1"/>
</dbReference>
<dbReference type="STRING" id="1569628.A0A316UMF2"/>